<evidence type="ECO:0000256" key="1">
    <source>
        <dbReference type="ARBA" id="ARBA00004429"/>
    </source>
</evidence>
<evidence type="ECO:0000256" key="10">
    <source>
        <dbReference type="SAM" id="MobiDB-lite"/>
    </source>
</evidence>
<proteinExistence type="inferred from homology"/>
<comment type="caution">
    <text evidence="11">The sequence shown here is derived from an EMBL/GenBank/DDBJ whole genome shotgun (WGS) entry which is preliminary data.</text>
</comment>
<dbReference type="PRINTS" id="PR00702">
    <property type="entry name" value="ACRIFLAVINRP"/>
</dbReference>
<dbReference type="PANTHER" id="PTHR32063:SF32">
    <property type="entry name" value="AMINOGLYCOSIDE EFFLUX PUMP-RELATED"/>
    <property type="match status" value="1"/>
</dbReference>
<sequence length="1063" mass="112289">MARFFIDRPVFAWVLAILVMLAGALAVWRLPLEQYPDIAPPRITINATYTGASAKTVEDSVTQVIEQRMKGLDGLLAMSSGSTSAGSANVTLSFVSGTNADIAQMQVQNKLQQAMTQLPQAVQSQGVTVTKTGTDFLLIMSLVSPDDAVTGIQIGDYINSSLADVISRIDGVGEVQTLGTGHAMRIWLDPVKLAARALMPSDISGAITAQNAQVSAGQVAGLPAVPGQQLNVTITARSKLQSPQQFRDIVLKTASDGSQVRLSDVARVELGGESYTINARYKGRPAASLGVRLAAGGNAVQVAEAVKAKFAELRPGFPYQLEPVLSYDTTPFVRLSIEEVVKTLLEAVALVVLIMYVFLQSWRATLIPAITVPVVLLGTFGVLAAFGYSINSLTLFGMVLAIGLLVDDAIVVVENVERVMAERGLGPREATRESMREITGALVGIALVLSAVFVPMAFFDGSTGVIYRQFSITVVSAMLLSVLAALTLTPALCATVLRGLPPGATHAAHAGWVGRFFGGFNRGFARGTEGTVRLGGVLVRRAARTMLVYALLVAATVALYRGMPTSFLPEEDQGVLMAEVRLPSGATAERLQRSQQLFEQWLSRQSDVAGYTMISGLGGDQATGRAFIRLNDWSQRGGPGQAAADIARRANQELARLRDARVFVMAPPTIRGLGSSGGFTLQLQDRAGAGHAALVQARDALISAAQQRPELAQVRFSGLDDAPQLGIEIDDRKAGALGLSTSDVNSTLSVALGGSYVNDFIDQGRVKKVYLQGDAPWRMAPEAIMAWQVRNGSGEMVPFSAFARVAWTAGAPKLERYNGFGAFEIVGEAAKGVSSGRAMAVMEALAATLPEGFGIEWAGQSWQERLSGSQAPALYALSVMFVFLCLAALYESWSIPLSVMLVVPLGVIGALGLSTLAGLNNDVYFQVGLLTTVGLAAKNAILIVEFAQSLRQQGLDLVEATLQALRQRLRPILMTSLAFIFGVLPLALARGAGAGSQRAIGTGVLGGMLSATVLGVLFVPVFFVLVRGWVERRAARRAARSGGAPAGAHPVAAAPLDGRTEGL</sequence>
<evidence type="ECO:0000256" key="3">
    <source>
        <dbReference type="ARBA" id="ARBA00022448"/>
    </source>
</evidence>
<evidence type="ECO:0000313" key="11">
    <source>
        <dbReference type="EMBL" id="MEK8025035.1"/>
    </source>
</evidence>
<dbReference type="Pfam" id="PF00873">
    <property type="entry name" value="ACR_tran"/>
    <property type="match status" value="1"/>
</dbReference>
<dbReference type="PANTHER" id="PTHR32063">
    <property type="match status" value="1"/>
</dbReference>
<organism evidence="11 12">
    <name type="scientific">Pseudaquabacterium rugosum</name>
    <dbReference type="NCBI Taxonomy" id="2984194"/>
    <lineage>
        <taxon>Bacteria</taxon>
        <taxon>Pseudomonadati</taxon>
        <taxon>Pseudomonadota</taxon>
        <taxon>Betaproteobacteria</taxon>
        <taxon>Burkholderiales</taxon>
        <taxon>Sphaerotilaceae</taxon>
        <taxon>Pseudaquabacterium</taxon>
    </lineage>
</organism>
<feature type="transmembrane region" description="Helical" evidence="9">
    <location>
        <begin position="923"/>
        <end position="944"/>
    </location>
</feature>
<dbReference type="InterPro" id="IPR004764">
    <property type="entry name" value="MdtF-like"/>
</dbReference>
<feature type="transmembrane region" description="Helical" evidence="9">
    <location>
        <begin position="873"/>
        <end position="890"/>
    </location>
</feature>
<dbReference type="Gene3D" id="3.30.70.1320">
    <property type="entry name" value="Multidrug efflux transporter AcrB pore domain like"/>
    <property type="match status" value="1"/>
</dbReference>
<evidence type="ECO:0000256" key="8">
    <source>
        <dbReference type="ARBA" id="ARBA00023136"/>
    </source>
</evidence>
<comment type="subcellular location">
    <subcellularLocation>
        <location evidence="1 9">Cell inner membrane</location>
        <topology evidence="1 9">Multi-pass membrane protein</topology>
    </subcellularLocation>
</comment>
<feature type="compositionally biased region" description="Low complexity" evidence="10">
    <location>
        <begin position="1041"/>
        <end position="1055"/>
    </location>
</feature>
<feature type="transmembrane region" description="Helical" evidence="9">
    <location>
        <begin position="470"/>
        <end position="497"/>
    </location>
</feature>
<keyword evidence="8 9" id="KW-0472">Membrane</keyword>
<comment type="similarity">
    <text evidence="2 9">Belongs to the resistance-nodulation-cell division (RND) (TC 2.A.6) family.</text>
</comment>
<dbReference type="Gene3D" id="3.30.70.1440">
    <property type="entry name" value="Multidrug efflux transporter AcrB pore domain"/>
    <property type="match status" value="1"/>
</dbReference>
<dbReference type="Proteomes" id="UP001368500">
    <property type="component" value="Unassembled WGS sequence"/>
</dbReference>
<dbReference type="Gene3D" id="1.20.1640.10">
    <property type="entry name" value="Multidrug efflux transporter AcrB transmembrane domain"/>
    <property type="match status" value="2"/>
</dbReference>
<feature type="transmembrane region" description="Helical" evidence="9">
    <location>
        <begin position="1004"/>
        <end position="1030"/>
    </location>
</feature>
<accession>A0ABU9B7J2</accession>
<feature type="transmembrane region" description="Helical" evidence="9">
    <location>
        <begin position="366"/>
        <end position="388"/>
    </location>
</feature>
<dbReference type="Gene3D" id="3.30.2090.10">
    <property type="entry name" value="Multidrug efflux transporter AcrB TolC docking domain, DN and DC subdomains"/>
    <property type="match status" value="2"/>
</dbReference>
<dbReference type="Gene3D" id="3.30.70.1430">
    <property type="entry name" value="Multidrug efflux transporter AcrB pore domain"/>
    <property type="match status" value="2"/>
</dbReference>
<dbReference type="RefSeq" id="WP_341372818.1">
    <property type="nucleotide sequence ID" value="NZ_JBBUTF010000003.1"/>
</dbReference>
<dbReference type="EMBL" id="JBBUTF010000003">
    <property type="protein sequence ID" value="MEK8025035.1"/>
    <property type="molecule type" value="Genomic_DNA"/>
</dbReference>
<dbReference type="SUPFAM" id="SSF82693">
    <property type="entry name" value="Multidrug efflux transporter AcrB pore domain, PN1, PN2, PC1 and PC2 subdomains"/>
    <property type="match status" value="3"/>
</dbReference>
<evidence type="ECO:0000313" key="12">
    <source>
        <dbReference type="Proteomes" id="UP001368500"/>
    </source>
</evidence>
<feature type="transmembrane region" description="Helical" evidence="9">
    <location>
        <begin position="897"/>
        <end position="917"/>
    </location>
</feature>
<name>A0ABU9B7J2_9BURK</name>
<evidence type="ECO:0000256" key="7">
    <source>
        <dbReference type="ARBA" id="ARBA00022989"/>
    </source>
</evidence>
<dbReference type="InterPro" id="IPR001036">
    <property type="entry name" value="Acrflvin-R"/>
</dbReference>
<protein>
    <recommendedName>
        <fullName evidence="9">Efflux pump membrane transporter</fullName>
    </recommendedName>
</protein>
<feature type="transmembrane region" description="Helical" evidence="9">
    <location>
        <begin position="546"/>
        <end position="563"/>
    </location>
</feature>
<reference evidence="11 12" key="1">
    <citation type="submission" date="2024-04" db="EMBL/GenBank/DDBJ databases">
        <title>Novel species of the genus Ideonella isolated from streams.</title>
        <authorList>
            <person name="Lu H."/>
        </authorList>
    </citation>
    <scope>NUCLEOTIDE SEQUENCE [LARGE SCALE GENOMIC DNA]</scope>
    <source>
        <strain evidence="11 12">BYS139W</strain>
    </source>
</reference>
<keyword evidence="12" id="KW-1185">Reference proteome</keyword>
<keyword evidence="3 9" id="KW-0813">Transport</keyword>
<feature type="region of interest" description="Disordered" evidence="10">
    <location>
        <begin position="1041"/>
        <end position="1063"/>
    </location>
</feature>
<dbReference type="SUPFAM" id="SSF82714">
    <property type="entry name" value="Multidrug efflux transporter AcrB TolC docking domain, DN and DC subdomains"/>
    <property type="match status" value="2"/>
</dbReference>
<evidence type="ECO:0000256" key="4">
    <source>
        <dbReference type="ARBA" id="ARBA00022475"/>
    </source>
</evidence>
<feature type="transmembrane region" description="Helical" evidence="9">
    <location>
        <begin position="394"/>
        <end position="413"/>
    </location>
</feature>
<dbReference type="InterPro" id="IPR027463">
    <property type="entry name" value="AcrB_DN_DC_subdom"/>
</dbReference>
<feature type="transmembrane region" description="Helical" evidence="9">
    <location>
        <begin position="340"/>
        <end position="359"/>
    </location>
</feature>
<dbReference type="SUPFAM" id="SSF82866">
    <property type="entry name" value="Multidrug efflux transporter AcrB transmembrane domain"/>
    <property type="match status" value="2"/>
</dbReference>
<evidence type="ECO:0000256" key="2">
    <source>
        <dbReference type="ARBA" id="ARBA00010942"/>
    </source>
</evidence>
<feature type="transmembrane region" description="Helical" evidence="9">
    <location>
        <begin position="438"/>
        <end position="458"/>
    </location>
</feature>
<dbReference type="NCBIfam" id="NF000282">
    <property type="entry name" value="RND_permease_1"/>
    <property type="match status" value="1"/>
</dbReference>
<keyword evidence="4" id="KW-1003">Cell membrane</keyword>
<evidence type="ECO:0000256" key="5">
    <source>
        <dbReference type="ARBA" id="ARBA00022519"/>
    </source>
</evidence>
<evidence type="ECO:0000256" key="6">
    <source>
        <dbReference type="ARBA" id="ARBA00022692"/>
    </source>
</evidence>
<gene>
    <name evidence="11" type="ORF">AACH11_03555</name>
</gene>
<keyword evidence="6 9" id="KW-0812">Transmembrane</keyword>
<dbReference type="NCBIfam" id="TIGR00915">
    <property type="entry name" value="2A0602"/>
    <property type="match status" value="1"/>
</dbReference>
<evidence type="ECO:0000256" key="9">
    <source>
        <dbReference type="RuleBase" id="RU364070"/>
    </source>
</evidence>
<keyword evidence="7 9" id="KW-1133">Transmembrane helix</keyword>
<keyword evidence="5 9" id="KW-0997">Cell inner membrane</keyword>
<comment type="caution">
    <text evidence="9">Lacks conserved residue(s) required for the propagation of feature annotation.</text>
</comment>
<feature type="transmembrane region" description="Helical" evidence="9">
    <location>
        <begin position="972"/>
        <end position="992"/>
    </location>
</feature>